<keyword evidence="5" id="KW-1185">Reference proteome</keyword>
<reference evidence="5" key="1">
    <citation type="journal article" date="2019" name="Int. J. Syst. Evol. Microbiol.">
        <title>The Global Catalogue of Microorganisms (GCM) 10K type strain sequencing project: providing services to taxonomists for standard genome sequencing and annotation.</title>
        <authorList>
            <consortium name="The Broad Institute Genomics Platform"/>
            <consortium name="The Broad Institute Genome Sequencing Center for Infectious Disease"/>
            <person name="Wu L."/>
            <person name="Ma J."/>
        </authorList>
    </citation>
    <scope>NUCLEOTIDE SEQUENCE [LARGE SCALE GENOMIC DNA]</scope>
    <source>
        <strain evidence="5">CCUG 55608</strain>
    </source>
</reference>
<dbReference type="PANTHER" id="PTHR30273:SF2">
    <property type="entry name" value="PROTEIN FECR"/>
    <property type="match status" value="1"/>
</dbReference>
<feature type="transmembrane region" description="Helical" evidence="1">
    <location>
        <begin position="112"/>
        <end position="130"/>
    </location>
</feature>
<keyword evidence="1" id="KW-0812">Transmembrane</keyword>
<dbReference type="PANTHER" id="PTHR30273">
    <property type="entry name" value="PERIPLASMIC SIGNAL SENSOR AND SIGMA FACTOR ACTIVATOR FECR-RELATED"/>
    <property type="match status" value="1"/>
</dbReference>
<name>A0ABW3QL36_9BACT</name>
<comment type="caution">
    <text evidence="4">The sequence shown here is derived from an EMBL/GenBank/DDBJ whole genome shotgun (WGS) entry which is preliminary data.</text>
</comment>
<dbReference type="Proteomes" id="UP001597116">
    <property type="component" value="Unassembled WGS sequence"/>
</dbReference>
<sequence length="390" mass="43680">MGPVLLLRKKGTCCQAQMEYNLYQAEDFAVDKRFIDWVVEPTVQEDTFWREWLAAHPEKAETVANARQLIQAIRLQATLPTLQEREAMWEQISVRRQINSPFQRIIFPWRRWASIVAAACLIGLAGFWWLSVNRRDLVVTADKTVIVKETNQTILKANQTGKPVLITLSDGSSVILQPDSKLSYPKLFEDSVRSISLQGEAFFEVTKQPKKPFIVHCNNVVTKVLGTSFNIKAYDKDNNVVVTVRSGRVAVFKQAETNSSETHTSSTEETVLNSNEQATISRQEVKLLGTKNLKVEQVRSSNGTKTLTLTGRPAKFVYASAPVGAVFEELERAYGISIVFDEKTVGNCRLTADLNDTPLAQKLDIICKSVEADFNIRNEKIVVSGPGCQP</sequence>
<proteinExistence type="predicted"/>
<dbReference type="Gene3D" id="3.55.50.30">
    <property type="match status" value="1"/>
</dbReference>
<keyword evidence="1" id="KW-1133">Transmembrane helix</keyword>
<dbReference type="EMBL" id="JBHTLP010000045">
    <property type="protein sequence ID" value="MFD1145476.1"/>
    <property type="molecule type" value="Genomic_DNA"/>
</dbReference>
<dbReference type="InterPro" id="IPR012373">
    <property type="entry name" value="Ferrdict_sens_TM"/>
</dbReference>
<evidence type="ECO:0000256" key="1">
    <source>
        <dbReference type="SAM" id="Phobius"/>
    </source>
</evidence>
<evidence type="ECO:0000259" key="3">
    <source>
        <dbReference type="Pfam" id="PF16344"/>
    </source>
</evidence>
<evidence type="ECO:0000313" key="5">
    <source>
        <dbReference type="Proteomes" id="UP001597116"/>
    </source>
</evidence>
<accession>A0ABW3QL36</accession>
<evidence type="ECO:0000313" key="4">
    <source>
        <dbReference type="EMBL" id="MFD1145476.1"/>
    </source>
</evidence>
<evidence type="ECO:0000259" key="2">
    <source>
        <dbReference type="Pfam" id="PF04773"/>
    </source>
</evidence>
<protein>
    <submittedName>
        <fullName evidence="4">FecR family protein</fullName>
    </submittedName>
</protein>
<dbReference type="InterPro" id="IPR032508">
    <property type="entry name" value="FecR_C"/>
</dbReference>
<feature type="domain" description="FecR protein" evidence="2">
    <location>
        <begin position="160"/>
        <end position="249"/>
    </location>
</feature>
<dbReference type="Pfam" id="PF16344">
    <property type="entry name" value="FecR_C"/>
    <property type="match status" value="1"/>
</dbReference>
<keyword evidence="1" id="KW-0472">Membrane</keyword>
<dbReference type="InterPro" id="IPR006860">
    <property type="entry name" value="FecR"/>
</dbReference>
<dbReference type="Gene3D" id="2.60.120.1440">
    <property type="match status" value="1"/>
</dbReference>
<gene>
    <name evidence="4" type="ORF">ACFQ4C_30400</name>
</gene>
<dbReference type="Pfam" id="PF04773">
    <property type="entry name" value="FecR"/>
    <property type="match status" value="1"/>
</dbReference>
<organism evidence="4 5">
    <name type="scientific">Larkinella insperata</name>
    <dbReference type="NCBI Taxonomy" id="332158"/>
    <lineage>
        <taxon>Bacteria</taxon>
        <taxon>Pseudomonadati</taxon>
        <taxon>Bacteroidota</taxon>
        <taxon>Cytophagia</taxon>
        <taxon>Cytophagales</taxon>
        <taxon>Spirosomataceae</taxon>
        <taxon>Larkinella</taxon>
    </lineage>
</organism>
<feature type="domain" description="Protein FecR C-terminal" evidence="3">
    <location>
        <begin position="315"/>
        <end position="383"/>
    </location>
</feature>